<keyword evidence="7" id="KW-0449">Lipoprotein</keyword>
<accession>A0A9P0F7B3</accession>
<evidence type="ECO:0000256" key="8">
    <source>
        <dbReference type="ARBA" id="ARBA00023289"/>
    </source>
</evidence>
<dbReference type="PROSITE" id="PS51421">
    <property type="entry name" value="RAS"/>
    <property type="match status" value="1"/>
</dbReference>
<comment type="similarity">
    <text evidence="9">Belongs to the small GTPase superfamily. RasD family.</text>
</comment>
<evidence type="ECO:0000256" key="7">
    <source>
        <dbReference type="ARBA" id="ARBA00023288"/>
    </source>
</evidence>
<reference evidence="11" key="1">
    <citation type="submission" date="2021-12" db="EMBL/GenBank/DDBJ databases">
        <authorList>
            <person name="King R."/>
        </authorList>
    </citation>
    <scope>NUCLEOTIDE SEQUENCE</scope>
</reference>
<dbReference type="SUPFAM" id="SSF52540">
    <property type="entry name" value="P-loop containing nucleoside triphosphate hydrolases"/>
    <property type="match status" value="1"/>
</dbReference>
<feature type="compositionally biased region" description="Pro residues" evidence="10">
    <location>
        <begin position="247"/>
        <end position="257"/>
    </location>
</feature>
<dbReference type="Pfam" id="PF00071">
    <property type="entry name" value="Ras"/>
    <property type="match status" value="1"/>
</dbReference>
<dbReference type="InterPro" id="IPR052236">
    <property type="entry name" value="Small_GTPase_RasD"/>
</dbReference>
<name>A0A9P0F7B3_BEMTA</name>
<organism evidence="11 12">
    <name type="scientific">Bemisia tabaci</name>
    <name type="common">Sweetpotato whitefly</name>
    <name type="synonym">Aleurodes tabaci</name>
    <dbReference type="NCBI Taxonomy" id="7038"/>
    <lineage>
        <taxon>Eukaryota</taxon>
        <taxon>Metazoa</taxon>
        <taxon>Ecdysozoa</taxon>
        <taxon>Arthropoda</taxon>
        <taxon>Hexapoda</taxon>
        <taxon>Insecta</taxon>
        <taxon>Pterygota</taxon>
        <taxon>Neoptera</taxon>
        <taxon>Paraneoptera</taxon>
        <taxon>Hemiptera</taxon>
        <taxon>Sternorrhyncha</taxon>
        <taxon>Aleyrodoidea</taxon>
        <taxon>Aleyrodidae</taxon>
        <taxon>Aleyrodinae</taxon>
        <taxon>Bemisia</taxon>
    </lineage>
</organism>
<dbReference type="SMART" id="SM00175">
    <property type="entry name" value="RAB"/>
    <property type="match status" value="1"/>
</dbReference>
<evidence type="ECO:0000256" key="4">
    <source>
        <dbReference type="ARBA" id="ARBA00022741"/>
    </source>
</evidence>
<dbReference type="PRINTS" id="PR00449">
    <property type="entry name" value="RASTRNSFRMNG"/>
</dbReference>
<dbReference type="AlphaFoldDB" id="A0A9P0F7B3"/>
<dbReference type="GO" id="GO:0003924">
    <property type="term" value="F:GTPase activity"/>
    <property type="evidence" value="ECO:0007669"/>
    <property type="project" value="InterPro"/>
</dbReference>
<keyword evidence="2" id="KW-1003">Cell membrane</keyword>
<protein>
    <recommendedName>
        <fullName evidence="13">Small monomeric GTPase</fullName>
    </recommendedName>
</protein>
<dbReference type="InterPro" id="IPR001806">
    <property type="entry name" value="Small_GTPase"/>
</dbReference>
<evidence type="ECO:0000313" key="11">
    <source>
        <dbReference type="EMBL" id="CAH0395044.1"/>
    </source>
</evidence>
<feature type="compositionally biased region" description="Basic and acidic residues" evidence="10">
    <location>
        <begin position="22"/>
        <end position="33"/>
    </location>
</feature>
<keyword evidence="12" id="KW-1185">Reference proteome</keyword>
<dbReference type="PROSITE" id="PS51419">
    <property type="entry name" value="RAB"/>
    <property type="match status" value="1"/>
</dbReference>
<evidence type="ECO:0000256" key="5">
    <source>
        <dbReference type="ARBA" id="ARBA00023134"/>
    </source>
</evidence>
<keyword evidence="3" id="KW-0488">Methylation</keyword>
<keyword evidence="6" id="KW-0472">Membrane</keyword>
<dbReference type="SMART" id="SM00174">
    <property type="entry name" value="RHO"/>
    <property type="match status" value="1"/>
</dbReference>
<feature type="region of interest" description="Disordered" evidence="10">
    <location>
        <begin position="233"/>
        <end position="261"/>
    </location>
</feature>
<feature type="compositionally biased region" description="Basic residues" evidence="10">
    <location>
        <begin position="1"/>
        <end position="11"/>
    </location>
</feature>
<dbReference type="GO" id="GO:0005886">
    <property type="term" value="C:plasma membrane"/>
    <property type="evidence" value="ECO:0007669"/>
    <property type="project" value="UniProtKB-SubCell"/>
</dbReference>
<evidence type="ECO:0000256" key="3">
    <source>
        <dbReference type="ARBA" id="ARBA00022481"/>
    </source>
</evidence>
<dbReference type="PANTHER" id="PTHR46149">
    <property type="entry name" value="MIP08469P"/>
    <property type="match status" value="1"/>
</dbReference>
<dbReference type="Gene3D" id="3.40.50.300">
    <property type="entry name" value="P-loop containing nucleotide triphosphate hydrolases"/>
    <property type="match status" value="1"/>
</dbReference>
<evidence type="ECO:0000256" key="2">
    <source>
        <dbReference type="ARBA" id="ARBA00022475"/>
    </source>
</evidence>
<dbReference type="FunFam" id="3.40.50.300:FF:000475">
    <property type="entry name" value="GTP-binding protein Rhes"/>
    <property type="match status" value="1"/>
</dbReference>
<evidence type="ECO:0000256" key="1">
    <source>
        <dbReference type="ARBA" id="ARBA00004193"/>
    </source>
</evidence>
<dbReference type="PANTHER" id="PTHR46149:SF7">
    <property type="entry name" value="GTP-BINDING PROTEIN DI-RAS2"/>
    <property type="match status" value="1"/>
</dbReference>
<keyword evidence="4" id="KW-0547">Nucleotide-binding</keyword>
<dbReference type="InterPro" id="IPR005225">
    <property type="entry name" value="Small_GTP-bd"/>
</dbReference>
<evidence type="ECO:0008006" key="13">
    <source>
        <dbReference type="Google" id="ProtNLM"/>
    </source>
</evidence>
<gene>
    <name evidence="11" type="ORF">BEMITA_LOCUS13277</name>
</gene>
<dbReference type="SMART" id="SM00173">
    <property type="entry name" value="RAS"/>
    <property type="match status" value="1"/>
</dbReference>
<dbReference type="NCBIfam" id="TIGR00231">
    <property type="entry name" value="small_GTP"/>
    <property type="match status" value="1"/>
</dbReference>
<dbReference type="Proteomes" id="UP001152759">
    <property type="component" value="Chromosome 8"/>
</dbReference>
<evidence type="ECO:0000256" key="6">
    <source>
        <dbReference type="ARBA" id="ARBA00023136"/>
    </source>
</evidence>
<feature type="region of interest" description="Disordered" evidence="10">
    <location>
        <begin position="1"/>
        <end position="51"/>
    </location>
</feature>
<dbReference type="PROSITE" id="PS51420">
    <property type="entry name" value="RHO"/>
    <property type="match status" value="1"/>
</dbReference>
<dbReference type="KEGG" id="btab:109040651"/>
<evidence type="ECO:0000313" key="12">
    <source>
        <dbReference type="Proteomes" id="UP001152759"/>
    </source>
</evidence>
<dbReference type="GO" id="GO:0005525">
    <property type="term" value="F:GTP binding"/>
    <property type="evidence" value="ECO:0007669"/>
    <property type="project" value="UniProtKB-KW"/>
</dbReference>
<comment type="subcellular location">
    <subcellularLocation>
        <location evidence="1">Cell membrane</location>
        <topology evidence="1">Lipid-anchor</topology>
    </subcellularLocation>
</comment>
<keyword evidence="5" id="KW-0342">GTP-binding</keyword>
<evidence type="ECO:0000256" key="9">
    <source>
        <dbReference type="ARBA" id="ARBA00038061"/>
    </source>
</evidence>
<dbReference type="EMBL" id="OU963869">
    <property type="protein sequence ID" value="CAH0395044.1"/>
    <property type="molecule type" value="Genomic_DNA"/>
</dbReference>
<evidence type="ECO:0000256" key="10">
    <source>
        <dbReference type="SAM" id="MobiDB-lite"/>
    </source>
</evidence>
<keyword evidence="8" id="KW-0636">Prenylation</keyword>
<dbReference type="OrthoDB" id="265044at2759"/>
<proteinExistence type="inferred from homology"/>
<dbReference type="InterPro" id="IPR027417">
    <property type="entry name" value="P-loop_NTPase"/>
</dbReference>
<sequence length="290" mass="31589">MKGRHHLKRRFSLQPASFLRDSSTHHERSKSRSESTAGSLDKSGEGGDAASAVSGTRHKLVVMGGAKVGKSSLITQFLYGVFSSKYKRTVEEMHRADFCVQGVQLTLEILDTSGSFEFPAMRDLSISSSEAFVLVYSIADAASFEEARVLRDQIIEIKGSASVPIVVVGNKLDLADTSREVDLDTTESLVTMDWEHGFLEASAKDNVNVTEVFKELLNQAKVKYNLSPALRRRRQSLPTQCGTTSAPPTPGPTPHHPGIPSSLQLQHLQSIQEKQMASGSGSKRNSCVIS</sequence>